<dbReference type="PROSITE" id="PS51755">
    <property type="entry name" value="OMPR_PHOB"/>
    <property type="match status" value="1"/>
</dbReference>
<protein>
    <recommendedName>
        <fullName evidence="3">OmpR/PhoB-type domain-containing protein</fullName>
    </recommendedName>
</protein>
<evidence type="ECO:0000313" key="4">
    <source>
        <dbReference type="EMBL" id="KOC91618.1"/>
    </source>
</evidence>
<dbReference type="EMBL" id="JRXF01000005">
    <property type="protein sequence ID" value="KOC94431.1"/>
    <property type="molecule type" value="Genomic_DNA"/>
</dbReference>
<dbReference type="Proteomes" id="UP000037088">
    <property type="component" value="Unassembled WGS sequence"/>
</dbReference>
<dbReference type="Gene3D" id="1.10.10.10">
    <property type="entry name" value="Winged helix-like DNA-binding domain superfamily/Winged helix DNA-binding domain"/>
    <property type="match status" value="1"/>
</dbReference>
<evidence type="ECO:0000256" key="1">
    <source>
        <dbReference type="ARBA" id="ARBA00023125"/>
    </source>
</evidence>
<dbReference type="InterPro" id="IPR036388">
    <property type="entry name" value="WH-like_DNA-bd_sf"/>
</dbReference>
<evidence type="ECO:0000259" key="3">
    <source>
        <dbReference type="PROSITE" id="PS51755"/>
    </source>
</evidence>
<dbReference type="Gene3D" id="1.25.40.10">
    <property type="entry name" value="Tetratricopeptide repeat domain"/>
    <property type="match status" value="1"/>
</dbReference>
<evidence type="ECO:0000313" key="7">
    <source>
        <dbReference type="Proteomes" id="UP000037088"/>
    </source>
</evidence>
<dbReference type="InterPro" id="IPR011990">
    <property type="entry name" value="TPR-like_helical_dom_sf"/>
</dbReference>
<dbReference type="CDD" id="cd00383">
    <property type="entry name" value="trans_reg_C"/>
    <property type="match status" value="1"/>
</dbReference>
<reference evidence="6 7" key="1">
    <citation type="journal article" date="2015" name="Int. J. Syst. Evol. Microbiol.">
        <title>Erwinia iniecta sp. nov., isolated from Russian wheat aphids (Diuraphis noxia).</title>
        <authorList>
            <person name="Campillo T."/>
            <person name="Luna E."/>
            <person name="Portier P."/>
            <person name="Fischer-Le Saux M."/>
            <person name="Lapitan N."/>
            <person name="Tisserat N.A."/>
            <person name="Leach J.E."/>
        </authorList>
    </citation>
    <scope>NUCLEOTIDE SEQUENCE [LARGE SCALE GENOMIC DNA]</scope>
    <source>
        <strain evidence="4 7">B120</strain>
        <strain evidence="5 6">B149</strain>
    </source>
</reference>
<organism evidence="4 7">
    <name type="scientific">Winslowiella iniecta</name>
    <dbReference type="NCBI Taxonomy" id="1560201"/>
    <lineage>
        <taxon>Bacteria</taxon>
        <taxon>Pseudomonadati</taxon>
        <taxon>Pseudomonadota</taxon>
        <taxon>Gammaproteobacteria</taxon>
        <taxon>Enterobacterales</taxon>
        <taxon>Erwiniaceae</taxon>
        <taxon>Winslowiella</taxon>
    </lineage>
</organism>
<dbReference type="STRING" id="1560201.NG42_05110"/>
<dbReference type="GO" id="GO:0006355">
    <property type="term" value="P:regulation of DNA-templated transcription"/>
    <property type="evidence" value="ECO:0007669"/>
    <property type="project" value="InterPro"/>
</dbReference>
<dbReference type="SUPFAM" id="SSF46894">
    <property type="entry name" value="C-terminal effector domain of the bipartite response regulators"/>
    <property type="match status" value="1"/>
</dbReference>
<dbReference type="InterPro" id="IPR016032">
    <property type="entry name" value="Sig_transdc_resp-reg_C-effctor"/>
</dbReference>
<dbReference type="SUPFAM" id="SSF48452">
    <property type="entry name" value="TPR-like"/>
    <property type="match status" value="1"/>
</dbReference>
<dbReference type="SMART" id="SM00862">
    <property type="entry name" value="Trans_reg_C"/>
    <property type="match status" value="1"/>
</dbReference>
<evidence type="ECO:0000313" key="5">
    <source>
        <dbReference type="EMBL" id="KOC94431.1"/>
    </source>
</evidence>
<comment type="caution">
    <text evidence="4">The sequence shown here is derived from an EMBL/GenBank/DDBJ whole genome shotgun (WGS) entry which is preliminary data.</text>
</comment>
<feature type="DNA-binding region" description="OmpR/PhoB-type" evidence="2">
    <location>
        <begin position="1"/>
        <end position="67"/>
    </location>
</feature>
<keyword evidence="7" id="KW-1185">Reference proteome</keyword>
<dbReference type="GO" id="GO:0000160">
    <property type="term" value="P:phosphorelay signal transduction system"/>
    <property type="evidence" value="ECO:0007669"/>
    <property type="project" value="InterPro"/>
</dbReference>
<dbReference type="AlphaFoldDB" id="A0A0L7T8B6"/>
<gene>
    <name evidence="4" type="ORF">NG42_05110</name>
    <name evidence="5" type="ORF">NG43_04395</name>
</gene>
<name>A0A0L7T8B6_9GAMM</name>
<sequence>MAVLLLLVKNAGEVITKDHIIREVWKGGEVSDESLSRCIYVLRKLLGESSTYRYINTVYGKGYLFVMNVIRVTRQPVKELPEQKDTLAIFPFVMQDKTLSMIIFDFIINHSAIFEEKGFRFLPAALTVNIHNLTESFNNLRTTGVRYFLTGIELKTGSDTVIKVELIDSALLTVVFRESVVLSEDNSLNLVRFNNIISLLLHKITHCEKKEFAKALVSANNKLCQIRNNYNNYSFFLFESYKNVDSRSLLLDNYDTVTLCHLAGCYFSLASLGLMKYEKAEEIINVITDKVLIEEPCNALAISMKTLICRDNHTKQKESDFQLAIILSPLSAEVYYYYSCCLVQNKEYEKAQIMTGVALSLNPDFFAAKILYAVILTLSGDPAAAITYATEMKGRDSSCDIIINCLLAILFSRTGQMDKAAACLHEVQHYRDSCAFVSCCYAAVLVKQGGDTIKTLKRLQNMPQKSLPKKSVYWMPLFD</sequence>
<dbReference type="GO" id="GO:0003677">
    <property type="term" value="F:DNA binding"/>
    <property type="evidence" value="ECO:0007669"/>
    <property type="project" value="UniProtKB-UniRule"/>
</dbReference>
<dbReference type="PATRIC" id="fig|1560201.3.peg.1099"/>
<accession>A0A0L7T8B6</accession>
<evidence type="ECO:0000256" key="2">
    <source>
        <dbReference type="PROSITE-ProRule" id="PRU01091"/>
    </source>
</evidence>
<dbReference type="Proteomes" id="UP000036851">
    <property type="component" value="Unassembled WGS sequence"/>
</dbReference>
<evidence type="ECO:0000313" key="6">
    <source>
        <dbReference type="Proteomes" id="UP000036851"/>
    </source>
</evidence>
<feature type="domain" description="OmpR/PhoB-type" evidence="3">
    <location>
        <begin position="1"/>
        <end position="67"/>
    </location>
</feature>
<proteinExistence type="predicted"/>
<dbReference type="EMBL" id="JRXE01000005">
    <property type="protein sequence ID" value="KOC91618.1"/>
    <property type="molecule type" value="Genomic_DNA"/>
</dbReference>
<dbReference type="InterPro" id="IPR001867">
    <property type="entry name" value="OmpR/PhoB-type_DNA-bd"/>
</dbReference>
<dbReference type="Pfam" id="PF00486">
    <property type="entry name" value="Trans_reg_C"/>
    <property type="match status" value="1"/>
</dbReference>
<keyword evidence="1 2" id="KW-0238">DNA-binding</keyword>